<proteinExistence type="inferred from homology"/>
<name>A0A7C5R776_9PROT</name>
<dbReference type="CDD" id="cd18731">
    <property type="entry name" value="PIN_NgFitB-like"/>
    <property type="match status" value="1"/>
</dbReference>
<accession>A0A7C5R776</accession>
<dbReference type="PANTHER" id="PTHR33653:SF1">
    <property type="entry name" value="RIBONUCLEASE VAPC2"/>
    <property type="match status" value="1"/>
</dbReference>
<dbReference type="GO" id="GO:0016787">
    <property type="term" value="F:hydrolase activity"/>
    <property type="evidence" value="ECO:0007669"/>
    <property type="project" value="UniProtKB-KW"/>
</dbReference>
<evidence type="ECO:0000256" key="5">
    <source>
        <dbReference type="ARBA" id="ARBA00022801"/>
    </source>
</evidence>
<keyword evidence="3" id="KW-0540">Nuclease</keyword>
<dbReference type="InterPro" id="IPR050556">
    <property type="entry name" value="Type_II_TA_system_RNase"/>
</dbReference>
<keyword evidence="2" id="KW-1277">Toxin-antitoxin system</keyword>
<keyword evidence="4" id="KW-0479">Metal-binding</keyword>
<protein>
    <submittedName>
        <fullName evidence="9">Type II toxin-antitoxin system VapC family toxin</fullName>
    </submittedName>
</protein>
<dbReference type="SUPFAM" id="SSF88723">
    <property type="entry name" value="PIN domain-like"/>
    <property type="match status" value="1"/>
</dbReference>
<evidence type="ECO:0000256" key="3">
    <source>
        <dbReference type="ARBA" id="ARBA00022722"/>
    </source>
</evidence>
<dbReference type="Gene3D" id="3.40.50.1010">
    <property type="entry name" value="5'-nuclease"/>
    <property type="match status" value="1"/>
</dbReference>
<keyword evidence="6" id="KW-0460">Magnesium</keyword>
<organism evidence="9">
    <name type="scientific">Hellea balneolensis</name>
    <dbReference type="NCBI Taxonomy" id="287478"/>
    <lineage>
        <taxon>Bacteria</taxon>
        <taxon>Pseudomonadati</taxon>
        <taxon>Pseudomonadota</taxon>
        <taxon>Alphaproteobacteria</taxon>
        <taxon>Maricaulales</taxon>
        <taxon>Robiginitomaculaceae</taxon>
        <taxon>Hellea</taxon>
    </lineage>
</organism>
<dbReference type="AlphaFoldDB" id="A0A7C5R776"/>
<dbReference type="EMBL" id="DRMJ01000081">
    <property type="protein sequence ID" value="HHL42307.1"/>
    <property type="molecule type" value="Genomic_DNA"/>
</dbReference>
<evidence type="ECO:0000313" key="9">
    <source>
        <dbReference type="EMBL" id="HHL42307.1"/>
    </source>
</evidence>
<reference evidence="9" key="1">
    <citation type="journal article" date="2020" name="mSystems">
        <title>Genome- and Community-Level Interaction Insights into Carbon Utilization and Element Cycling Functions of Hydrothermarchaeota in Hydrothermal Sediment.</title>
        <authorList>
            <person name="Zhou Z."/>
            <person name="Liu Y."/>
            <person name="Xu W."/>
            <person name="Pan J."/>
            <person name="Luo Z.H."/>
            <person name="Li M."/>
        </authorList>
    </citation>
    <scope>NUCLEOTIDE SEQUENCE [LARGE SCALE GENOMIC DNA]</scope>
    <source>
        <strain evidence="9">HyVt-485</strain>
    </source>
</reference>
<comment type="similarity">
    <text evidence="7">Belongs to the PINc/VapC protein family.</text>
</comment>
<evidence type="ECO:0000256" key="2">
    <source>
        <dbReference type="ARBA" id="ARBA00022649"/>
    </source>
</evidence>
<comment type="caution">
    <text evidence="9">The sequence shown here is derived from an EMBL/GenBank/DDBJ whole genome shotgun (WGS) entry which is preliminary data.</text>
</comment>
<evidence type="ECO:0000259" key="8">
    <source>
        <dbReference type="Pfam" id="PF01850"/>
    </source>
</evidence>
<dbReference type="GO" id="GO:0046872">
    <property type="term" value="F:metal ion binding"/>
    <property type="evidence" value="ECO:0007669"/>
    <property type="project" value="UniProtKB-KW"/>
</dbReference>
<comment type="cofactor">
    <cofactor evidence="1">
        <name>Mg(2+)</name>
        <dbReference type="ChEBI" id="CHEBI:18420"/>
    </cofactor>
</comment>
<evidence type="ECO:0000256" key="1">
    <source>
        <dbReference type="ARBA" id="ARBA00001946"/>
    </source>
</evidence>
<keyword evidence="5" id="KW-0378">Hydrolase</keyword>
<dbReference type="Proteomes" id="UP000885830">
    <property type="component" value="Unassembled WGS sequence"/>
</dbReference>
<gene>
    <name evidence="9" type="ORF">ENJ42_01705</name>
</gene>
<evidence type="ECO:0000256" key="6">
    <source>
        <dbReference type="ARBA" id="ARBA00022842"/>
    </source>
</evidence>
<dbReference type="InterPro" id="IPR002716">
    <property type="entry name" value="PIN_dom"/>
</dbReference>
<evidence type="ECO:0000256" key="4">
    <source>
        <dbReference type="ARBA" id="ARBA00022723"/>
    </source>
</evidence>
<evidence type="ECO:0000256" key="7">
    <source>
        <dbReference type="ARBA" id="ARBA00038093"/>
    </source>
</evidence>
<dbReference type="PANTHER" id="PTHR33653">
    <property type="entry name" value="RIBONUCLEASE VAPC2"/>
    <property type="match status" value="1"/>
</dbReference>
<sequence>MIVLDTNIISEIMKSQPDERVLSWFHIQENESIAISVITIAEIEYGLARLPSGSRRKHLTRMFNGMIQDKALIKIYPIDDETAQLAGQLMAIRENMGRPITLQDMLIAATAHRNGRRLATRNIKDFEGLDLSLENPFLESFA</sequence>
<feature type="domain" description="PIN" evidence="8">
    <location>
        <begin position="2"/>
        <end position="123"/>
    </location>
</feature>
<dbReference type="InterPro" id="IPR029060">
    <property type="entry name" value="PIN-like_dom_sf"/>
</dbReference>
<dbReference type="Pfam" id="PF01850">
    <property type="entry name" value="PIN"/>
    <property type="match status" value="1"/>
</dbReference>
<dbReference type="GO" id="GO:0004518">
    <property type="term" value="F:nuclease activity"/>
    <property type="evidence" value="ECO:0007669"/>
    <property type="project" value="UniProtKB-KW"/>
</dbReference>